<keyword evidence="4" id="KW-1185">Reference proteome</keyword>
<evidence type="ECO:0000256" key="1">
    <source>
        <dbReference type="SAM" id="MobiDB-lite"/>
    </source>
</evidence>
<protein>
    <recommendedName>
        <fullName evidence="2">CRIB domain-containing protein</fullName>
    </recommendedName>
</protein>
<dbReference type="CDD" id="cd00132">
    <property type="entry name" value="CRIB"/>
    <property type="match status" value="1"/>
</dbReference>
<name>A0A453D8U3_AEGTS</name>
<feature type="compositionally biased region" description="Basic residues" evidence="1">
    <location>
        <begin position="169"/>
        <end position="178"/>
    </location>
</feature>
<sequence>MMSLMPLLKDGRRHPTLNESGKKRGEEVELIAHLGFLCFCIRRASAGICAQHQLMAYKMKGVFKGLRVITQIFVVKEQEMEIGHPIDVKHVAHIGWDSPTGSAATSPTPSWMNDMKGTPDISTLSNSGPSTGTSWSSQDFDHPRDISTYGILPENSSPGSTPYPDIPKPPRKARRKKSTKDSSPTASSSRSSRSSRSRSKGSLSSTTPDTIGANDIQRKIRIV</sequence>
<feature type="compositionally biased region" description="Low complexity" evidence="1">
    <location>
        <begin position="181"/>
        <end position="192"/>
    </location>
</feature>
<organism evidence="3 4">
    <name type="scientific">Aegilops tauschii subsp. strangulata</name>
    <name type="common">Goatgrass</name>
    <dbReference type="NCBI Taxonomy" id="200361"/>
    <lineage>
        <taxon>Eukaryota</taxon>
        <taxon>Viridiplantae</taxon>
        <taxon>Streptophyta</taxon>
        <taxon>Embryophyta</taxon>
        <taxon>Tracheophyta</taxon>
        <taxon>Spermatophyta</taxon>
        <taxon>Magnoliopsida</taxon>
        <taxon>Liliopsida</taxon>
        <taxon>Poales</taxon>
        <taxon>Poaceae</taxon>
        <taxon>BOP clade</taxon>
        <taxon>Pooideae</taxon>
        <taxon>Triticodae</taxon>
        <taxon>Triticeae</taxon>
        <taxon>Triticinae</taxon>
        <taxon>Aegilops</taxon>
    </lineage>
</organism>
<reference evidence="3" key="4">
    <citation type="submission" date="2019-03" db="UniProtKB">
        <authorList>
            <consortium name="EnsemblPlants"/>
        </authorList>
    </citation>
    <scope>IDENTIFICATION</scope>
</reference>
<accession>A0A453D8U3</accession>
<dbReference type="Pfam" id="PF00786">
    <property type="entry name" value="PBD"/>
    <property type="match status" value="1"/>
</dbReference>
<reference evidence="4" key="2">
    <citation type="journal article" date="2017" name="Nat. Plants">
        <title>The Aegilops tauschii genome reveals multiple impacts of transposons.</title>
        <authorList>
            <person name="Zhao G."/>
            <person name="Zou C."/>
            <person name="Li K."/>
            <person name="Wang K."/>
            <person name="Li T."/>
            <person name="Gao L."/>
            <person name="Zhang X."/>
            <person name="Wang H."/>
            <person name="Yang Z."/>
            <person name="Liu X."/>
            <person name="Jiang W."/>
            <person name="Mao L."/>
            <person name="Kong X."/>
            <person name="Jiao Y."/>
            <person name="Jia J."/>
        </authorList>
    </citation>
    <scope>NUCLEOTIDE SEQUENCE [LARGE SCALE GENOMIC DNA]</scope>
    <source>
        <strain evidence="4">cv. AL8/78</strain>
    </source>
</reference>
<feature type="compositionally biased region" description="Polar residues" evidence="1">
    <location>
        <begin position="120"/>
        <end position="138"/>
    </location>
</feature>
<evidence type="ECO:0000259" key="2">
    <source>
        <dbReference type="PROSITE" id="PS50108"/>
    </source>
</evidence>
<evidence type="ECO:0000313" key="4">
    <source>
        <dbReference type="Proteomes" id="UP000015105"/>
    </source>
</evidence>
<dbReference type="PROSITE" id="PS50108">
    <property type="entry name" value="CRIB"/>
    <property type="match status" value="1"/>
</dbReference>
<reference evidence="3" key="5">
    <citation type="journal article" date="2021" name="G3 (Bethesda)">
        <title>Aegilops tauschii genome assembly Aet v5.0 features greater sequence contiguity and improved annotation.</title>
        <authorList>
            <person name="Wang L."/>
            <person name="Zhu T."/>
            <person name="Rodriguez J.C."/>
            <person name="Deal K.R."/>
            <person name="Dubcovsky J."/>
            <person name="McGuire P.E."/>
            <person name="Lux T."/>
            <person name="Spannagl M."/>
            <person name="Mayer K.F.X."/>
            <person name="Baldrich P."/>
            <person name="Meyers B.C."/>
            <person name="Huo N."/>
            <person name="Gu Y.Q."/>
            <person name="Zhou H."/>
            <person name="Devos K.M."/>
            <person name="Bennetzen J.L."/>
            <person name="Unver T."/>
            <person name="Budak H."/>
            <person name="Gulick P.J."/>
            <person name="Galiba G."/>
            <person name="Kalapos B."/>
            <person name="Nelson D.R."/>
            <person name="Li P."/>
            <person name="You F.M."/>
            <person name="Luo M.C."/>
            <person name="Dvorak J."/>
        </authorList>
    </citation>
    <scope>NUCLEOTIDE SEQUENCE [LARGE SCALE GENOMIC DNA]</scope>
    <source>
        <strain evidence="3">cv. AL8/78</strain>
    </source>
</reference>
<dbReference type="AlphaFoldDB" id="A0A453D8U3"/>
<dbReference type="EnsemblPlants" id="AET2Gv21139200.3">
    <property type="protein sequence ID" value="AET2Gv21139200.3"/>
    <property type="gene ID" value="AET2Gv21139200"/>
</dbReference>
<dbReference type="Proteomes" id="UP000015105">
    <property type="component" value="Chromosome 2D"/>
</dbReference>
<dbReference type="PANTHER" id="PTHR47846">
    <property type="entry name" value="OS06G0681300 PROTEIN-RELATED"/>
    <property type="match status" value="1"/>
</dbReference>
<feature type="region of interest" description="Disordered" evidence="1">
    <location>
        <begin position="98"/>
        <end position="223"/>
    </location>
</feature>
<dbReference type="PANTHER" id="PTHR47846:SF4">
    <property type="entry name" value="WASP-RELATED PROTEIN"/>
    <property type="match status" value="1"/>
</dbReference>
<dbReference type="STRING" id="200361.A0A453D8U3"/>
<reference evidence="3" key="3">
    <citation type="journal article" date="2017" name="Nature">
        <title>Genome sequence of the progenitor of the wheat D genome Aegilops tauschii.</title>
        <authorList>
            <person name="Luo M.C."/>
            <person name="Gu Y.Q."/>
            <person name="Puiu D."/>
            <person name="Wang H."/>
            <person name="Twardziok S.O."/>
            <person name="Deal K.R."/>
            <person name="Huo N."/>
            <person name="Zhu T."/>
            <person name="Wang L."/>
            <person name="Wang Y."/>
            <person name="McGuire P.E."/>
            <person name="Liu S."/>
            <person name="Long H."/>
            <person name="Ramasamy R.K."/>
            <person name="Rodriguez J.C."/>
            <person name="Van S.L."/>
            <person name="Yuan L."/>
            <person name="Wang Z."/>
            <person name="Xia Z."/>
            <person name="Xiao L."/>
            <person name="Anderson O.D."/>
            <person name="Ouyang S."/>
            <person name="Liang Y."/>
            <person name="Zimin A.V."/>
            <person name="Pertea G."/>
            <person name="Qi P."/>
            <person name="Bennetzen J.L."/>
            <person name="Dai X."/>
            <person name="Dawson M.W."/>
            <person name="Muller H.G."/>
            <person name="Kugler K."/>
            <person name="Rivarola-Duarte L."/>
            <person name="Spannagl M."/>
            <person name="Mayer K.F.X."/>
            <person name="Lu F.H."/>
            <person name="Bevan M.W."/>
            <person name="Leroy P."/>
            <person name="Li P."/>
            <person name="You F.M."/>
            <person name="Sun Q."/>
            <person name="Liu Z."/>
            <person name="Lyons E."/>
            <person name="Wicker T."/>
            <person name="Salzberg S.L."/>
            <person name="Devos K.M."/>
            <person name="Dvorak J."/>
        </authorList>
    </citation>
    <scope>NUCLEOTIDE SEQUENCE [LARGE SCALE GENOMIC DNA]</scope>
    <source>
        <strain evidence="3">cv. AL8/78</strain>
    </source>
</reference>
<feature type="domain" description="CRIB" evidence="2">
    <location>
        <begin position="82"/>
        <end position="95"/>
    </location>
</feature>
<reference evidence="4" key="1">
    <citation type="journal article" date="2014" name="Science">
        <title>Ancient hybridizations among the ancestral genomes of bread wheat.</title>
        <authorList>
            <consortium name="International Wheat Genome Sequencing Consortium,"/>
            <person name="Marcussen T."/>
            <person name="Sandve S.R."/>
            <person name="Heier L."/>
            <person name="Spannagl M."/>
            <person name="Pfeifer M."/>
            <person name="Jakobsen K.S."/>
            <person name="Wulff B.B."/>
            <person name="Steuernagel B."/>
            <person name="Mayer K.F."/>
            <person name="Olsen O.A."/>
        </authorList>
    </citation>
    <scope>NUCLEOTIDE SEQUENCE [LARGE SCALE GENOMIC DNA]</scope>
    <source>
        <strain evidence="4">cv. AL8/78</strain>
    </source>
</reference>
<dbReference type="InterPro" id="IPR036936">
    <property type="entry name" value="CRIB_dom_sf"/>
</dbReference>
<feature type="region of interest" description="Disordered" evidence="1">
    <location>
        <begin position="1"/>
        <end position="23"/>
    </location>
</feature>
<evidence type="ECO:0000313" key="3">
    <source>
        <dbReference type="EnsemblPlants" id="AET2Gv21139200.3"/>
    </source>
</evidence>
<dbReference type="Gramene" id="AET2Gv21139200.3">
    <property type="protein sequence ID" value="AET2Gv21139200.3"/>
    <property type="gene ID" value="AET2Gv21139200"/>
</dbReference>
<dbReference type="InterPro" id="IPR000095">
    <property type="entry name" value="CRIB_dom"/>
</dbReference>
<proteinExistence type="predicted"/>
<feature type="compositionally biased region" description="Polar residues" evidence="1">
    <location>
        <begin position="99"/>
        <end position="111"/>
    </location>
</feature>
<dbReference type="Gene3D" id="3.90.810.10">
    <property type="entry name" value="CRIB domain"/>
    <property type="match status" value="1"/>
</dbReference>